<evidence type="ECO:0000256" key="3">
    <source>
        <dbReference type="SAM" id="MobiDB-lite"/>
    </source>
</evidence>
<reference evidence="6 7" key="1">
    <citation type="submission" date="2023-05" db="EMBL/GenBank/DDBJ databases">
        <title>Actinoplanes sp. NEAU-A12 genome sequencing.</title>
        <authorList>
            <person name="Wang Z.-S."/>
        </authorList>
    </citation>
    <scope>NUCLEOTIDE SEQUENCE [LARGE SCALE GENOMIC DNA]</scope>
    <source>
        <strain evidence="6 7">NEAU-A12</strain>
    </source>
</reference>
<feature type="compositionally biased region" description="Low complexity" evidence="3">
    <location>
        <begin position="108"/>
        <end position="118"/>
    </location>
</feature>
<dbReference type="Proteomes" id="UP001241758">
    <property type="component" value="Unassembled WGS sequence"/>
</dbReference>
<keyword evidence="7" id="KW-1185">Reference proteome</keyword>
<dbReference type="InterPro" id="IPR003961">
    <property type="entry name" value="FN3_dom"/>
</dbReference>
<keyword evidence="2" id="KW-0624">Polysaccharide degradation</keyword>
<feature type="region of interest" description="Disordered" evidence="3">
    <location>
        <begin position="108"/>
        <end position="152"/>
    </location>
</feature>
<comment type="caution">
    <text evidence="6">The sequence shown here is derived from an EMBL/GenBank/DDBJ whole genome shotgun (WGS) entry which is preliminary data.</text>
</comment>
<gene>
    <name evidence="6" type="ORF">QLQ12_37410</name>
</gene>
<feature type="signal peptide" evidence="4">
    <location>
        <begin position="1"/>
        <end position="25"/>
    </location>
</feature>
<dbReference type="PROSITE" id="PS50853">
    <property type="entry name" value="FN3"/>
    <property type="match status" value="1"/>
</dbReference>
<dbReference type="InterPro" id="IPR013783">
    <property type="entry name" value="Ig-like_fold"/>
</dbReference>
<dbReference type="SUPFAM" id="SSF49265">
    <property type="entry name" value="Fibronectin type III"/>
    <property type="match status" value="1"/>
</dbReference>
<evidence type="ECO:0000256" key="4">
    <source>
        <dbReference type="SAM" id="SignalP"/>
    </source>
</evidence>
<feature type="domain" description="Fibronectin type-III" evidence="5">
    <location>
        <begin position="30"/>
        <end position="118"/>
    </location>
</feature>
<proteinExistence type="predicted"/>
<protein>
    <recommendedName>
        <fullName evidence="5">Fibronectin type-III domain-containing protein</fullName>
    </recommendedName>
</protein>
<dbReference type="Gene3D" id="2.60.40.10">
    <property type="entry name" value="Immunoglobulins"/>
    <property type="match status" value="1"/>
</dbReference>
<evidence type="ECO:0000313" key="6">
    <source>
        <dbReference type="EMBL" id="MDI6104286.1"/>
    </source>
</evidence>
<accession>A0ABT6WXF5</accession>
<keyword evidence="4" id="KW-0732">Signal</keyword>
<sequence>MARRASVLLLAATAVLLAAATPAAAAGTTAPGAPDGVSAEGNGPLSVYWATAPNDDDVTAYRVYRNGQQLATVPGDATSYHDHALTGSTWYTYGVQAVDAAGNASPVVSAPPVTSAPLPALPHRPQRHGRRRAGGEQAGAGRLRRRPAAAMP</sequence>
<dbReference type="Pfam" id="PF00041">
    <property type="entry name" value="fn3"/>
    <property type="match status" value="1"/>
</dbReference>
<feature type="chain" id="PRO_5047020401" description="Fibronectin type-III domain-containing protein" evidence="4">
    <location>
        <begin position="26"/>
        <end position="152"/>
    </location>
</feature>
<evidence type="ECO:0000313" key="7">
    <source>
        <dbReference type="Proteomes" id="UP001241758"/>
    </source>
</evidence>
<keyword evidence="2" id="KW-0119">Carbohydrate metabolism</keyword>
<organism evidence="6 7">
    <name type="scientific">Actinoplanes sandaracinus</name>
    <dbReference type="NCBI Taxonomy" id="3045177"/>
    <lineage>
        <taxon>Bacteria</taxon>
        <taxon>Bacillati</taxon>
        <taxon>Actinomycetota</taxon>
        <taxon>Actinomycetes</taxon>
        <taxon>Micromonosporales</taxon>
        <taxon>Micromonosporaceae</taxon>
        <taxon>Actinoplanes</taxon>
    </lineage>
</organism>
<name>A0ABT6WXF5_9ACTN</name>
<feature type="compositionally biased region" description="Basic residues" evidence="3">
    <location>
        <begin position="142"/>
        <end position="152"/>
    </location>
</feature>
<keyword evidence="1" id="KW-0378">Hydrolase</keyword>
<evidence type="ECO:0000256" key="1">
    <source>
        <dbReference type="ARBA" id="ARBA00023295"/>
    </source>
</evidence>
<dbReference type="InterPro" id="IPR036116">
    <property type="entry name" value="FN3_sf"/>
</dbReference>
<keyword evidence="1" id="KW-0326">Glycosidase</keyword>
<evidence type="ECO:0000256" key="2">
    <source>
        <dbReference type="ARBA" id="ARBA00023326"/>
    </source>
</evidence>
<dbReference type="EMBL" id="JASCTH010000032">
    <property type="protein sequence ID" value="MDI6104286.1"/>
    <property type="molecule type" value="Genomic_DNA"/>
</dbReference>
<evidence type="ECO:0000259" key="5">
    <source>
        <dbReference type="PROSITE" id="PS50853"/>
    </source>
</evidence>